<reference evidence="4 5" key="1">
    <citation type="submission" date="2020-08" db="EMBL/GenBank/DDBJ databases">
        <title>Genomic Encyclopedia of Type Strains, Phase IV (KMG-IV): sequencing the most valuable type-strain genomes for metagenomic binning, comparative biology and taxonomic classification.</title>
        <authorList>
            <person name="Goeker M."/>
        </authorList>
    </citation>
    <scope>NUCLEOTIDE SEQUENCE [LARGE SCALE GENOMIC DNA]</scope>
    <source>
        <strain evidence="4 5">DSM 25079</strain>
    </source>
</reference>
<evidence type="ECO:0000313" key="5">
    <source>
        <dbReference type="Proteomes" id="UP000549617"/>
    </source>
</evidence>
<dbReference type="SMART" id="SM00849">
    <property type="entry name" value="Lactamase_B"/>
    <property type="match status" value="1"/>
</dbReference>
<proteinExistence type="inferred from homology"/>
<evidence type="ECO:0000256" key="2">
    <source>
        <dbReference type="SAM" id="SignalP"/>
    </source>
</evidence>
<dbReference type="CDD" id="cd16282">
    <property type="entry name" value="metallo-hydrolase-like_MBL-fold"/>
    <property type="match status" value="1"/>
</dbReference>
<keyword evidence="5" id="KW-1185">Reference proteome</keyword>
<feature type="chain" id="PRO_5030511011" evidence="2">
    <location>
        <begin position="22"/>
        <end position="322"/>
    </location>
</feature>
<dbReference type="InterPro" id="IPR050855">
    <property type="entry name" value="NDM-1-like"/>
</dbReference>
<gene>
    <name evidence="4" type="ORF">FHS49_000777</name>
</gene>
<dbReference type="SUPFAM" id="SSF56281">
    <property type="entry name" value="Metallo-hydrolase/oxidoreductase"/>
    <property type="match status" value="1"/>
</dbReference>
<dbReference type="GO" id="GO:0017001">
    <property type="term" value="P:antibiotic catabolic process"/>
    <property type="evidence" value="ECO:0007669"/>
    <property type="project" value="UniProtKB-ARBA"/>
</dbReference>
<protein>
    <submittedName>
        <fullName evidence="4">Glyoxylase-like metal-dependent hydrolase (Beta-lactamase superfamily II)</fullName>
    </submittedName>
</protein>
<evidence type="ECO:0000313" key="4">
    <source>
        <dbReference type="EMBL" id="MBB5684786.1"/>
    </source>
</evidence>
<feature type="signal peptide" evidence="2">
    <location>
        <begin position="1"/>
        <end position="21"/>
    </location>
</feature>
<sequence length="322" mass="34487">MKPFSPLILSLVLAWSGAACAAPSPDKYPIKGVMPDLATVPIIDHDLGHGVHMLESFGGNIGVLAGPNGTLLVDAEYPELSGRLRAAVARISPLPVRYVVNTHFHWDHAGGNAAWTGAGAVVISSEETWKHISDAQADPSRNKAGQYRPDPAALPVLTVGQGATLHLGAQKAEIIHLAPAHTDGDLIVRFPEADIIQTGDTFFGHFYPSIDVAHGGSVDGLLDWYERLYAMSGPNTKIIPGHGPVQTREDIRVFQIMMREVRARVAKAIAAGMTLDQLVAAHPLDDLDKDWGGNLIQQPQILSSVYRSLIEKAAHAGQDAAR</sequence>
<dbReference type="PANTHER" id="PTHR42951">
    <property type="entry name" value="METALLO-BETA-LACTAMASE DOMAIN-CONTAINING"/>
    <property type="match status" value="1"/>
</dbReference>
<dbReference type="InterPro" id="IPR036866">
    <property type="entry name" value="RibonucZ/Hydroxyglut_hydro"/>
</dbReference>
<dbReference type="Proteomes" id="UP000549617">
    <property type="component" value="Unassembled WGS sequence"/>
</dbReference>
<dbReference type="PANTHER" id="PTHR42951:SF4">
    <property type="entry name" value="ACYL-COENZYME A THIOESTERASE MBLAC2"/>
    <property type="match status" value="1"/>
</dbReference>
<dbReference type="Pfam" id="PF00753">
    <property type="entry name" value="Lactamase_B"/>
    <property type="match status" value="1"/>
</dbReference>
<name>A0A7W9EEK8_9SPHN</name>
<feature type="domain" description="Metallo-beta-lactamase" evidence="3">
    <location>
        <begin position="58"/>
        <end position="242"/>
    </location>
</feature>
<evidence type="ECO:0000256" key="1">
    <source>
        <dbReference type="ARBA" id="ARBA00005250"/>
    </source>
</evidence>
<dbReference type="InterPro" id="IPR001279">
    <property type="entry name" value="Metallo-B-lactamas"/>
</dbReference>
<keyword evidence="4" id="KW-0378">Hydrolase</keyword>
<comment type="similarity">
    <text evidence="1">Belongs to the metallo-beta-lactamase superfamily. Class-B beta-lactamase family.</text>
</comment>
<dbReference type="AlphaFoldDB" id="A0A7W9EEK8"/>
<dbReference type="EMBL" id="JACIJC010000001">
    <property type="protein sequence ID" value="MBB5684786.1"/>
    <property type="molecule type" value="Genomic_DNA"/>
</dbReference>
<dbReference type="PROSITE" id="PS51257">
    <property type="entry name" value="PROKAR_LIPOPROTEIN"/>
    <property type="match status" value="1"/>
</dbReference>
<dbReference type="GO" id="GO:0016787">
    <property type="term" value="F:hydrolase activity"/>
    <property type="evidence" value="ECO:0007669"/>
    <property type="project" value="UniProtKB-KW"/>
</dbReference>
<evidence type="ECO:0000259" key="3">
    <source>
        <dbReference type="SMART" id="SM00849"/>
    </source>
</evidence>
<dbReference type="RefSeq" id="WP_184015395.1">
    <property type="nucleotide sequence ID" value="NZ_JACIJC010000001.1"/>
</dbReference>
<accession>A0A7W9EEK8</accession>
<keyword evidence="2" id="KW-0732">Signal</keyword>
<organism evidence="4 5">
    <name type="scientific">Sphingobium boeckii</name>
    <dbReference type="NCBI Taxonomy" id="1082345"/>
    <lineage>
        <taxon>Bacteria</taxon>
        <taxon>Pseudomonadati</taxon>
        <taxon>Pseudomonadota</taxon>
        <taxon>Alphaproteobacteria</taxon>
        <taxon>Sphingomonadales</taxon>
        <taxon>Sphingomonadaceae</taxon>
        <taxon>Sphingobium</taxon>
    </lineage>
</organism>
<comment type="caution">
    <text evidence="4">The sequence shown here is derived from an EMBL/GenBank/DDBJ whole genome shotgun (WGS) entry which is preliminary data.</text>
</comment>
<dbReference type="Gene3D" id="3.60.15.10">
    <property type="entry name" value="Ribonuclease Z/Hydroxyacylglutathione hydrolase-like"/>
    <property type="match status" value="1"/>
</dbReference>